<dbReference type="InterPro" id="IPR006935">
    <property type="entry name" value="Helicase/UvrB_N"/>
</dbReference>
<dbReference type="eggNOG" id="COG3886">
    <property type="taxonomic scope" value="Bacteria"/>
</dbReference>
<dbReference type="Pfam" id="PF13091">
    <property type="entry name" value="PLDc_2"/>
    <property type="match status" value="1"/>
</dbReference>
<gene>
    <name evidence="4" type="ORF">FC40_GL001477</name>
</gene>
<dbReference type="SMART" id="SM00487">
    <property type="entry name" value="DEXDc"/>
    <property type="match status" value="1"/>
</dbReference>
<accession>A0A0R1WP01</accession>
<evidence type="ECO:0000313" key="4">
    <source>
        <dbReference type="EMBL" id="KRM19626.1"/>
    </source>
</evidence>
<dbReference type="CDD" id="cd09204">
    <property type="entry name" value="PLDc_N_DEXD_b2"/>
    <property type="match status" value="1"/>
</dbReference>
<evidence type="ECO:0000259" key="3">
    <source>
        <dbReference type="PROSITE" id="PS51194"/>
    </source>
</evidence>
<dbReference type="InterPro" id="IPR021835">
    <property type="entry name" value="DUF3427"/>
</dbReference>
<keyword evidence="4" id="KW-0547">Nucleotide-binding</keyword>
<dbReference type="GO" id="GO:0003677">
    <property type="term" value="F:DNA binding"/>
    <property type="evidence" value="ECO:0007669"/>
    <property type="project" value="InterPro"/>
</dbReference>
<keyword evidence="4" id="KW-0347">Helicase</keyword>
<dbReference type="Pfam" id="PF11907">
    <property type="entry name" value="DUF3427"/>
    <property type="match status" value="1"/>
</dbReference>
<feature type="domain" description="Helicase ATP-binding" evidence="2">
    <location>
        <begin position="215"/>
        <end position="367"/>
    </location>
</feature>
<dbReference type="GO" id="GO:0004386">
    <property type="term" value="F:helicase activity"/>
    <property type="evidence" value="ECO:0007669"/>
    <property type="project" value="UniProtKB-KW"/>
</dbReference>
<dbReference type="CDD" id="cd18799">
    <property type="entry name" value="SF2_C_EcoAI-like"/>
    <property type="match status" value="1"/>
</dbReference>
<evidence type="ECO:0000313" key="5">
    <source>
        <dbReference type="Proteomes" id="UP000051054"/>
    </source>
</evidence>
<dbReference type="SMART" id="SM00490">
    <property type="entry name" value="HELICc"/>
    <property type="match status" value="1"/>
</dbReference>
<dbReference type="InterPro" id="IPR001736">
    <property type="entry name" value="PLipase_D/transphosphatidylase"/>
</dbReference>
<dbReference type="GO" id="GO:0016787">
    <property type="term" value="F:hydrolase activity"/>
    <property type="evidence" value="ECO:0007669"/>
    <property type="project" value="InterPro"/>
</dbReference>
<sequence length="941" mass="108269">MQNAVLNSLVNQTYEANQALSPKLITNQRKDNVWNNLRNELRECTNFFWAVAFITVDMLTPIKVVLADLEKKNIKGTLITGTYLGFNSPQVYRELMKIPNLEVYLTQEDGFHAKGFWFDHEDYQTLFVGSANLTRNALLKNQELLLRVSSLNAGALVNETKLIFDELIAKSEPLNQEWIEAYAKTWQAPKAKSNYKQTEIKPNQMQKAALKELDYLVKNNAKKALIVSATGTGKTYLGAFAVKNYAPQRFLFVVHRQQIAKAALESFYRVLGGNRSDYQLLSGTQKNFEAKYTFATIQTLSQDDVLQKYQADAFDYIIIDEAHRSAAKSYQKVMGYLTPKFYLGLTATPERTDEQDVYQIFDYNLAYEIRLKEALENQMLSPFHYIGVQDYEEDGIVIDETTNLRYLTSKTRVEYILKQLDYYGYSGSHASGLVFCSRQDEAKKLAQEFNQQGYLAQALTNEDSQSYRQKTVAAFEKGELNYIITVDLFNEGIDIPCVNQVILLRNTQSSIIFTQQLGRGLRKFKGKEFLTVIDFIGNYQNNYLIPIALSGDNSRDKDQVKNQLLLAKEIDVSTINFTEIATKKILTSLEQTKLDSMLELKRSYKELSQKIGRPPLLLDFLKYNSTNSEVFIKNNNLKHYGDFLQKMGVEIKLSDYEQAILHFLTKELANGMRIHELLLLEMLCQKEIVSKEEWMKQLEIHNAVVNDAVIQSSQGILDLSFFDVKAGKTTKAIQYGQVALVEDNLLEYRLNSRIKAALKENEDFAKLFKDVLQVGKRLNRNYDNQTQFTLYQRYSRKDVCRLLNWPKDVSAPMYGYRVDKDECPIFITYQKDDDKKRNALYQNDLHNGTSLRWYTRSPRSLESDEVKRLLAGVDEGKQKMKIHVFVKRSDAYGKEFYYLGQAKIDGTSVAEEILANKKTVGMDLKLTTPLSAEMRQVLFLD</sequence>
<dbReference type="GO" id="GO:0005829">
    <property type="term" value="C:cytosol"/>
    <property type="evidence" value="ECO:0007669"/>
    <property type="project" value="TreeGrafter"/>
</dbReference>
<proteinExistence type="predicted"/>
<dbReference type="Proteomes" id="UP000051054">
    <property type="component" value="Unassembled WGS sequence"/>
</dbReference>
<dbReference type="InterPro" id="IPR014001">
    <property type="entry name" value="Helicase_ATP-bd"/>
</dbReference>
<protein>
    <submittedName>
        <fullName evidence="4">DEAD DEAH box helicase</fullName>
    </submittedName>
</protein>
<dbReference type="InterPro" id="IPR058403">
    <property type="entry name" value="DUF8090"/>
</dbReference>
<feature type="domain" description="Helicase C-terminal" evidence="3">
    <location>
        <begin position="419"/>
        <end position="586"/>
    </location>
</feature>
<dbReference type="PROSITE" id="PS50035">
    <property type="entry name" value="PLD"/>
    <property type="match status" value="1"/>
</dbReference>
<organism evidence="4 5">
    <name type="scientific">Ligilactobacillus hayakitensis DSM 18933 = JCM 14209</name>
    <dbReference type="NCBI Taxonomy" id="1423755"/>
    <lineage>
        <taxon>Bacteria</taxon>
        <taxon>Bacillati</taxon>
        <taxon>Bacillota</taxon>
        <taxon>Bacilli</taxon>
        <taxon>Lactobacillales</taxon>
        <taxon>Lactobacillaceae</taxon>
        <taxon>Ligilactobacillus</taxon>
    </lineage>
</organism>
<dbReference type="InterPro" id="IPR001650">
    <property type="entry name" value="Helicase_C-like"/>
</dbReference>
<dbReference type="STRING" id="1423755.FC40_GL001477"/>
<dbReference type="GO" id="GO:0006793">
    <property type="term" value="P:phosphorus metabolic process"/>
    <property type="evidence" value="ECO:0007669"/>
    <property type="project" value="UniProtKB-ARBA"/>
</dbReference>
<dbReference type="PROSITE" id="PS51192">
    <property type="entry name" value="HELICASE_ATP_BIND_1"/>
    <property type="match status" value="1"/>
</dbReference>
<feature type="domain" description="PLD phosphodiesterase" evidence="1">
    <location>
        <begin position="112"/>
        <end position="137"/>
    </location>
</feature>
<dbReference type="AlphaFoldDB" id="A0A0R1WP01"/>
<dbReference type="eggNOG" id="COG1061">
    <property type="taxonomic scope" value="Bacteria"/>
</dbReference>
<dbReference type="Gene3D" id="3.40.50.300">
    <property type="entry name" value="P-loop containing nucleotide triphosphate hydrolases"/>
    <property type="match status" value="2"/>
</dbReference>
<dbReference type="Pfam" id="PF04851">
    <property type="entry name" value="ResIII"/>
    <property type="match status" value="1"/>
</dbReference>
<comment type="caution">
    <text evidence="4">The sequence shown here is derived from an EMBL/GenBank/DDBJ whole genome shotgun (WGS) entry which is preliminary data.</text>
</comment>
<evidence type="ECO:0000259" key="1">
    <source>
        <dbReference type="PROSITE" id="PS50035"/>
    </source>
</evidence>
<dbReference type="EMBL" id="AZGD01000037">
    <property type="protein sequence ID" value="KRM19626.1"/>
    <property type="molecule type" value="Genomic_DNA"/>
</dbReference>
<reference evidence="4 5" key="1">
    <citation type="journal article" date="2015" name="Genome Announc.">
        <title>Expanding the biotechnology potential of lactobacilli through comparative genomics of 213 strains and associated genera.</title>
        <authorList>
            <person name="Sun Z."/>
            <person name="Harris H.M."/>
            <person name="McCann A."/>
            <person name="Guo C."/>
            <person name="Argimon S."/>
            <person name="Zhang W."/>
            <person name="Yang X."/>
            <person name="Jeffery I.B."/>
            <person name="Cooney J.C."/>
            <person name="Kagawa T.F."/>
            <person name="Liu W."/>
            <person name="Song Y."/>
            <person name="Salvetti E."/>
            <person name="Wrobel A."/>
            <person name="Rasinkangas P."/>
            <person name="Parkhill J."/>
            <person name="Rea M.C."/>
            <person name="O'Sullivan O."/>
            <person name="Ritari J."/>
            <person name="Douillard F.P."/>
            <person name="Paul Ross R."/>
            <person name="Yang R."/>
            <person name="Briner A.E."/>
            <person name="Felis G.E."/>
            <person name="de Vos W.M."/>
            <person name="Barrangou R."/>
            <person name="Klaenhammer T.R."/>
            <person name="Caufield P.W."/>
            <person name="Cui Y."/>
            <person name="Zhang H."/>
            <person name="O'Toole P.W."/>
        </authorList>
    </citation>
    <scope>NUCLEOTIDE SEQUENCE [LARGE SCALE GENOMIC DNA]</scope>
    <source>
        <strain evidence="4 5">DSM 18933</strain>
    </source>
</reference>
<dbReference type="InterPro" id="IPR050742">
    <property type="entry name" value="Helicase_Restrict-Modif_Enz"/>
</dbReference>
<keyword evidence="5" id="KW-1185">Reference proteome</keyword>
<dbReference type="SUPFAM" id="SSF52540">
    <property type="entry name" value="P-loop containing nucleoside triphosphate hydrolases"/>
    <property type="match status" value="1"/>
</dbReference>
<dbReference type="Pfam" id="PF26350">
    <property type="entry name" value="DUF8090"/>
    <property type="match status" value="1"/>
</dbReference>
<dbReference type="Pfam" id="PF00271">
    <property type="entry name" value="Helicase_C"/>
    <property type="match status" value="1"/>
</dbReference>
<dbReference type="SUPFAM" id="SSF56024">
    <property type="entry name" value="Phospholipase D/nuclease"/>
    <property type="match status" value="1"/>
</dbReference>
<dbReference type="Gene3D" id="3.30.870.10">
    <property type="entry name" value="Endonuclease Chain A"/>
    <property type="match status" value="1"/>
</dbReference>
<keyword evidence="4" id="KW-0067">ATP-binding</keyword>
<evidence type="ECO:0000259" key="2">
    <source>
        <dbReference type="PROSITE" id="PS51192"/>
    </source>
</evidence>
<dbReference type="PANTHER" id="PTHR47396:SF1">
    <property type="entry name" value="ATP-DEPENDENT HELICASE IRC3-RELATED"/>
    <property type="match status" value="1"/>
</dbReference>
<dbReference type="PATRIC" id="fig|1423755.3.peg.1566"/>
<dbReference type="InterPro" id="IPR027417">
    <property type="entry name" value="P-loop_NTPase"/>
</dbReference>
<keyword evidence="4" id="KW-0378">Hydrolase</keyword>
<name>A0A0R1WP01_9LACO</name>
<dbReference type="PROSITE" id="PS51194">
    <property type="entry name" value="HELICASE_CTER"/>
    <property type="match status" value="1"/>
</dbReference>
<dbReference type="InterPro" id="IPR025202">
    <property type="entry name" value="PLD-like_dom"/>
</dbReference>
<dbReference type="PANTHER" id="PTHR47396">
    <property type="entry name" value="TYPE I RESTRICTION ENZYME ECOKI R PROTEIN"/>
    <property type="match status" value="1"/>
</dbReference>
<dbReference type="GO" id="GO:0005524">
    <property type="term" value="F:ATP binding"/>
    <property type="evidence" value="ECO:0007669"/>
    <property type="project" value="InterPro"/>
</dbReference>
<dbReference type="CDD" id="cd18032">
    <property type="entry name" value="DEXHc_RE_I_III_res"/>
    <property type="match status" value="1"/>
</dbReference>